<dbReference type="EMBL" id="QZWG01000013">
    <property type="protein sequence ID" value="RZB71265.1"/>
    <property type="molecule type" value="Genomic_DNA"/>
</dbReference>
<name>A0A445HC93_GLYSO</name>
<accession>A0A445HC93</accession>
<dbReference type="InterPro" id="IPR029063">
    <property type="entry name" value="SAM-dependent_MTases_sf"/>
</dbReference>
<feature type="compositionally biased region" description="Acidic residues" evidence="1">
    <location>
        <begin position="212"/>
        <end position="223"/>
    </location>
</feature>
<dbReference type="GO" id="GO:0005730">
    <property type="term" value="C:nucleolus"/>
    <property type="evidence" value="ECO:0007669"/>
    <property type="project" value="TreeGrafter"/>
</dbReference>
<evidence type="ECO:0000256" key="1">
    <source>
        <dbReference type="SAM" id="MobiDB-lite"/>
    </source>
</evidence>
<dbReference type="Gene3D" id="3.40.50.150">
    <property type="entry name" value="Vaccinia Virus protein VP39"/>
    <property type="match status" value="1"/>
</dbReference>
<feature type="region of interest" description="Disordered" evidence="1">
    <location>
        <begin position="198"/>
        <end position="223"/>
    </location>
</feature>
<dbReference type="GO" id="GO:0016435">
    <property type="term" value="F:rRNA (guanine) methyltransferase activity"/>
    <property type="evidence" value="ECO:0007669"/>
    <property type="project" value="InterPro"/>
</dbReference>
<dbReference type="PANTHER" id="PTHR12734">
    <property type="entry name" value="METHYLTRANSFERASE-RELATED"/>
    <property type="match status" value="1"/>
</dbReference>
<proteinExistence type="predicted"/>
<dbReference type="GO" id="GO:0070476">
    <property type="term" value="P:rRNA (guanine-N7)-methylation"/>
    <property type="evidence" value="ECO:0007669"/>
    <property type="project" value="InterPro"/>
</dbReference>
<protein>
    <submittedName>
        <fullName evidence="2">18S rRNA (Guanine-N(7))-methyltransferase RID2</fullName>
    </submittedName>
</protein>
<dbReference type="SUPFAM" id="SSF53335">
    <property type="entry name" value="S-adenosyl-L-methionine-dependent methyltransferases"/>
    <property type="match status" value="1"/>
</dbReference>
<organism evidence="2 3">
    <name type="scientific">Glycine soja</name>
    <name type="common">Wild soybean</name>
    <dbReference type="NCBI Taxonomy" id="3848"/>
    <lineage>
        <taxon>Eukaryota</taxon>
        <taxon>Viridiplantae</taxon>
        <taxon>Streptophyta</taxon>
        <taxon>Embryophyta</taxon>
        <taxon>Tracheophyta</taxon>
        <taxon>Spermatophyta</taxon>
        <taxon>Magnoliopsida</taxon>
        <taxon>eudicotyledons</taxon>
        <taxon>Gunneridae</taxon>
        <taxon>Pentapetalae</taxon>
        <taxon>rosids</taxon>
        <taxon>fabids</taxon>
        <taxon>Fabales</taxon>
        <taxon>Fabaceae</taxon>
        <taxon>Papilionoideae</taxon>
        <taxon>50 kb inversion clade</taxon>
        <taxon>NPAAA clade</taxon>
        <taxon>indigoferoid/millettioid clade</taxon>
        <taxon>Phaseoleae</taxon>
        <taxon>Glycine</taxon>
        <taxon>Glycine subgen. Soja</taxon>
    </lineage>
</organism>
<evidence type="ECO:0000313" key="3">
    <source>
        <dbReference type="Proteomes" id="UP000289340"/>
    </source>
</evidence>
<dbReference type="AlphaFoldDB" id="A0A445HC93"/>
<reference evidence="2 3" key="1">
    <citation type="submission" date="2018-09" db="EMBL/GenBank/DDBJ databases">
        <title>A high-quality reference genome of wild soybean provides a powerful tool to mine soybean genomes.</title>
        <authorList>
            <person name="Xie M."/>
            <person name="Chung C.Y.L."/>
            <person name="Li M.-W."/>
            <person name="Wong F.-L."/>
            <person name="Chan T.-F."/>
            <person name="Lam H.-M."/>
        </authorList>
    </citation>
    <scope>NUCLEOTIDE SEQUENCE [LARGE SCALE GENOMIC DNA]</scope>
    <source>
        <strain evidence="3">cv. W05</strain>
        <tissue evidence="2">Hypocotyl of etiolated seedlings</tissue>
    </source>
</reference>
<dbReference type="InterPro" id="IPR039769">
    <property type="entry name" value="Bud23-like"/>
</dbReference>
<keyword evidence="2" id="KW-0808">Transferase</keyword>
<dbReference type="PANTHER" id="PTHR12734:SF0">
    <property type="entry name" value="18S RRNA (GUANINE-N(7))-METHYLTRANSFERASE-RELATED"/>
    <property type="match status" value="1"/>
</dbReference>
<keyword evidence="2" id="KW-0489">Methyltransferase</keyword>
<dbReference type="Proteomes" id="UP000289340">
    <property type="component" value="Chromosome 13"/>
</dbReference>
<feature type="compositionally biased region" description="Basic and acidic residues" evidence="1">
    <location>
        <begin position="200"/>
        <end position="211"/>
    </location>
</feature>
<gene>
    <name evidence="2" type="ORF">D0Y65_035965</name>
</gene>
<evidence type="ECO:0000313" key="2">
    <source>
        <dbReference type="EMBL" id="RZB71265.1"/>
    </source>
</evidence>
<comment type="caution">
    <text evidence="2">The sequence shown here is derived from an EMBL/GenBank/DDBJ whole genome shotgun (WGS) entry which is preliminary data.</text>
</comment>
<sequence>MKSSKGLTLLSSSPRTSLSPFATLLAIYEREVVVPPEIFYDDVEARKYTSFSHIVQIQRALELLALPDDHVPKLLLDISCGSRLSGKTLSENGHHWIEIGISASMLNVAMEREVEVDLLLGDMGLGIRPRVIDGAISISAVQWLCNADNSSHNPRLRLNLLEHGVSLTGEQLSYYSSKRRKEFLVLTCGQHSINVSISKGKNEDGDSYSDKDNEDEENQTVCI</sequence>
<keyword evidence="3" id="KW-1185">Reference proteome</keyword>